<dbReference type="EMBL" id="AABL01001265">
    <property type="protein sequence ID" value="EAA16052.1"/>
    <property type="molecule type" value="Genomic_DNA"/>
</dbReference>
<evidence type="ECO:0000313" key="1">
    <source>
        <dbReference type="EMBL" id="EAA16052.1"/>
    </source>
</evidence>
<accession>Q7RGX4</accession>
<organism evidence="1 2">
    <name type="scientific">Plasmodium yoelii yoelii</name>
    <dbReference type="NCBI Taxonomy" id="73239"/>
    <lineage>
        <taxon>Eukaryota</taxon>
        <taxon>Sar</taxon>
        <taxon>Alveolata</taxon>
        <taxon>Apicomplexa</taxon>
        <taxon>Aconoidasida</taxon>
        <taxon>Haemosporida</taxon>
        <taxon>Plasmodiidae</taxon>
        <taxon>Plasmodium</taxon>
        <taxon>Plasmodium (Vinckeia)</taxon>
    </lineage>
</organism>
<dbReference type="Proteomes" id="UP000008553">
    <property type="component" value="Unassembled WGS sequence"/>
</dbReference>
<keyword evidence="2" id="KW-1185">Reference proteome</keyword>
<evidence type="ECO:0000313" key="2">
    <source>
        <dbReference type="Proteomes" id="UP000008553"/>
    </source>
</evidence>
<proteinExistence type="predicted"/>
<gene>
    <name evidence="1" type="ORF">PY04222</name>
</gene>
<dbReference type="AlphaFoldDB" id="Q7RGX4"/>
<name>Q7RGX4_PLAYO</name>
<feature type="non-terminal residue" evidence="1">
    <location>
        <position position="1"/>
    </location>
</feature>
<protein>
    <submittedName>
        <fullName evidence="1">Uncharacterized protein</fullName>
    </submittedName>
</protein>
<reference evidence="1 2" key="1">
    <citation type="journal article" date="2002" name="Nature">
        <title>Genome sequence and comparative analysis of the model rodent malaria parasite Plasmodium yoelii yoelii.</title>
        <authorList>
            <person name="Carlton J.M."/>
            <person name="Angiuoli S.V."/>
            <person name="Suh B.B."/>
            <person name="Kooij T.W."/>
            <person name="Pertea M."/>
            <person name="Silva J.C."/>
            <person name="Ermolaeva M.D."/>
            <person name="Allen J.E."/>
            <person name="Selengut J.D."/>
            <person name="Koo H.L."/>
            <person name="Peterson J.D."/>
            <person name="Pop M."/>
            <person name="Kosack D.S."/>
            <person name="Shumway M.F."/>
            <person name="Bidwell S.L."/>
            <person name="Shallom S.J."/>
            <person name="van Aken S.E."/>
            <person name="Riedmuller S.B."/>
            <person name="Feldblyum T.V."/>
            <person name="Cho J.K."/>
            <person name="Quackenbush J."/>
            <person name="Sedegah M."/>
            <person name="Shoaibi A."/>
            <person name="Cummings L.M."/>
            <person name="Florens L."/>
            <person name="Yates J.R."/>
            <person name="Raine J.D."/>
            <person name="Sinden R.E."/>
            <person name="Harris M.A."/>
            <person name="Cunningham D.A."/>
            <person name="Preiser P.R."/>
            <person name="Bergman L.W."/>
            <person name="Vaidya A.B."/>
            <person name="van Lin L.H."/>
            <person name="Janse C.J."/>
            <person name="Waters A.P."/>
            <person name="Smith H.O."/>
            <person name="White O.R."/>
            <person name="Salzberg S.L."/>
            <person name="Venter J.C."/>
            <person name="Fraser C.M."/>
            <person name="Hoffman S.L."/>
            <person name="Gardner M.J."/>
            <person name="Carucci D.J."/>
        </authorList>
    </citation>
    <scope>NUCLEOTIDE SEQUENCE [LARGE SCALE GENOMIC DNA]</scope>
    <source>
        <strain evidence="1 2">17XNL</strain>
    </source>
</reference>
<dbReference type="InParanoid" id="Q7RGX4"/>
<dbReference type="PaxDb" id="73239-Q7RGX4"/>
<sequence>INSISIYKYHKIYRSPSSN</sequence>
<comment type="caution">
    <text evidence="1">The sequence shown here is derived from an EMBL/GenBank/DDBJ whole genome shotgun (WGS) entry which is preliminary data.</text>
</comment>